<proteinExistence type="predicted"/>
<comment type="caution">
    <text evidence="2">The sequence shown here is derived from an EMBL/GenBank/DDBJ whole genome shotgun (WGS) entry which is preliminary data.</text>
</comment>
<reference evidence="2" key="1">
    <citation type="submission" date="2016-08" db="EMBL/GenBank/DDBJ databases">
        <title>Sequencing, Assembly and Comparative Genomics of S. aureofaciens ATCC 10762.</title>
        <authorList>
            <person name="Gradnigo J.S."/>
            <person name="Johnson N."/>
            <person name="Somerville G.A."/>
        </authorList>
    </citation>
    <scope>NUCLEOTIDE SEQUENCE [LARGE SCALE GENOMIC DNA]</scope>
    <source>
        <strain evidence="2">ATCC 10762</strain>
    </source>
</reference>
<organism evidence="2 3">
    <name type="scientific">Kitasatospora aureofaciens</name>
    <name type="common">Streptomyces aureofaciens</name>
    <dbReference type="NCBI Taxonomy" id="1894"/>
    <lineage>
        <taxon>Bacteria</taxon>
        <taxon>Bacillati</taxon>
        <taxon>Actinomycetota</taxon>
        <taxon>Actinomycetes</taxon>
        <taxon>Kitasatosporales</taxon>
        <taxon>Streptomycetaceae</taxon>
        <taxon>Kitasatospora</taxon>
    </lineage>
</organism>
<dbReference type="Proteomes" id="UP000037395">
    <property type="component" value="Unassembled WGS sequence"/>
</dbReference>
<dbReference type="InterPro" id="IPR011335">
    <property type="entry name" value="Restrct_endonuc-II-like"/>
</dbReference>
<dbReference type="InterPro" id="IPR008538">
    <property type="entry name" value="Uma2"/>
</dbReference>
<name>A0A1E7NAJ1_KITAU</name>
<accession>A0A1E7NAJ1</accession>
<dbReference type="EMBL" id="JPRF03000019">
    <property type="protein sequence ID" value="OEV37706.1"/>
    <property type="molecule type" value="Genomic_DNA"/>
</dbReference>
<dbReference type="PANTHER" id="PTHR35400:SF3">
    <property type="entry name" value="SLL1072 PROTEIN"/>
    <property type="match status" value="1"/>
</dbReference>
<dbReference type="InterPro" id="IPR012296">
    <property type="entry name" value="Nuclease_put_TT1808"/>
</dbReference>
<dbReference type="Gene3D" id="3.90.1570.10">
    <property type="entry name" value="tt1808, chain A"/>
    <property type="match status" value="1"/>
</dbReference>
<keyword evidence="3" id="KW-1185">Reference proteome</keyword>
<sequence>MARHGPTGGRRAMVAMPAVEQPLGQDGLLQAFLELDTPPGFKAELIEGEIVVTPPPDGPHEGAFSKVAKQFFRNASIELDIAGNKGLVTPGGRFIPDGTVVPEDHFDHLDSWAPAEGVLLVFEITSTSPYKDREPKRKGYAAAGIPCYLLIDRSEGKVTLFSEPQNGDYRALTKTDFGKPIDLPAPFSFTLDTAPLR</sequence>
<protein>
    <recommendedName>
        <fullName evidence="1">Putative restriction endonuclease domain-containing protein</fullName>
    </recommendedName>
</protein>
<dbReference type="SUPFAM" id="SSF52980">
    <property type="entry name" value="Restriction endonuclease-like"/>
    <property type="match status" value="1"/>
</dbReference>
<gene>
    <name evidence="2" type="ORF">HS99_0025740</name>
</gene>
<evidence type="ECO:0000313" key="2">
    <source>
        <dbReference type="EMBL" id="OEV37706.1"/>
    </source>
</evidence>
<feature type="domain" description="Putative restriction endonuclease" evidence="1">
    <location>
        <begin position="30"/>
        <end position="192"/>
    </location>
</feature>
<dbReference type="AlphaFoldDB" id="A0A1E7NAJ1"/>
<evidence type="ECO:0000313" key="3">
    <source>
        <dbReference type="Proteomes" id="UP000037395"/>
    </source>
</evidence>
<evidence type="ECO:0000259" key="1">
    <source>
        <dbReference type="Pfam" id="PF05685"/>
    </source>
</evidence>
<dbReference type="CDD" id="cd06260">
    <property type="entry name" value="DUF820-like"/>
    <property type="match status" value="1"/>
</dbReference>
<dbReference type="PANTHER" id="PTHR35400">
    <property type="entry name" value="SLR1083 PROTEIN"/>
    <property type="match status" value="1"/>
</dbReference>
<dbReference type="Pfam" id="PF05685">
    <property type="entry name" value="Uma2"/>
    <property type="match status" value="1"/>
</dbReference>